<protein>
    <recommendedName>
        <fullName evidence="3">Phage head-tail adapter protein</fullName>
    </recommendedName>
</protein>
<organism evidence="1 2">
    <name type="scientific">Streptococcus oralis subsp. oralis</name>
    <dbReference type="NCBI Taxonomy" id="1891914"/>
    <lineage>
        <taxon>Bacteria</taxon>
        <taxon>Bacillati</taxon>
        <taxon>Bacillota</taxon>
        <taxon>Bacilli</taxon>
        <taxon>Lactobacillales</taxon>
        <taxon>Streptococcaceae</taxon>
        <taxon>Streptococcus</taxon>
    </lineage>
</organism>
<sequence length="121" mass="14033">MARSIDTPLNDGLLEYGTIQTVRDEKTSKKTGEAFLKTGELFFNFASINVKFDTFQVSSLSTVDLKVKCYFVQGLQKSHKIKIVNELFEIESLDPTRDRRYIFLFLRKVGKWDDNNHFQAT</sequence>
<keyword evidence="2" id="KW-1185">Reference proteome</keyword>
<evidence type="ECO:0000313" key="1">
    <source>
        <dbReference type="EMBL" id="ORO71853.1"/>
    </source>
</evidence>
<name>A0A1X1IFM0_STROR</name>
<dbReference type="EMBL" id="NCUT01000028">
    <property type="protein sequence ID" value="ORO71853.1"/>
    <property type="molecule type" value="Genomic_DNA"/>
</dbReference>
<dbReference type="Proteomes" id="UP000193160">
    <property type="component" value="Unassembled WGS sequence"/>
</dbReference>
<accession>A0A1X1IFM0</accession>
<gene>
    <name evidence="1" type="ORF">B7712_04140</name>
</gene>
<reference evidence="1 2" key="1">
    <citation type="journal article" date="2016" name="Eur. J. Clin. Microbiol. Infect. Dis.">
        <title>Whole genome sequencing as a tool for phylogenetic analysis of clinical strains of Mitis group streptococci.</title>
        <authorList>
            <person name="Rasmussen L.H."/>
            <person name="Dargis R."/>
            <person name="Hojholt K."/>
            <person name="Christensen J.J."/>
            <person name="Skovgaard O."/>
            <person name="Justesen U.S."/>
            <person name="Rosenvinge F.S."/>
            <person name="Moser C."/>
            <person name="Lukjancenko O."/>
            <person name="Rasmussen S."/>
            <person name="Nielsen X.C."/>
        </authorList>
    </citation>
    <scope>NUCLEOTIDE SEQUENCE [LARGE SCALE GENOMIC DNA]</scope>
    <source>
        <strain evidence="1 2">B_007274_11</strain>
    </source>
</reference>
<evidence type="ECO:0008006" key="3">
    <source>
        <dbReference type="Google" id="ProtNLM"/>
    </source>
</evidence>
<proteinExistence type="predicted"/>
<dbReference type="RefSeq" id="WP_084849360.1">
    <property type="nucleotide sequence ID" value="NZ_NCUI01000025.1"/>
</dbReference>
<comment type="caution">
    <text evidence="1">The sequence shown here is derived from an EMBL/GenBank/DDBJ whole genome shotgun (WGS) entry which is preliminary data.</text>
</comment>
<dbReference type="AlphaFoldDB" id="A0A1X1IFM0"/>
<evidence type="ECO:0000313" key="2">
    <source>
        <dbReference type="Proteomes" id="UP000193160"/>
    </source>
</evidence>